<dbReference type="Gene3D" id="1.10.1660.10">
    <property type="match status" value="1"/>
</dbReference>
<dbReference type="EMBL" id="WJXB01000015">
    <property type="protein sequence ID" value="MRN56660.1"/>
    <property type="molecule type" value="Genomic_DNA"/>
</dbReference>
<dbReference type="GO" id="GO:0003700">
    <property type="term" value="F:DNA-binding transcription factor activity"/>
    <property type="evidence" value="ECO:0007669"/>
    <property type="project" value="InterPro"/>
</dbReference>
<dbReference type="RefSeq" id="WP_154122162.1">
    <property type="nucleotide sequence ID" value="NZ_WJXB01000015.1"/>
</dbReference>
<dbReference type="InterPro" id="IPR009061">
    <property type="entry name" value="DNA-bd_dom_put_sf"/>
</dbReference>
<reference evidence="3 4" key="1">
    <citation type="submission" date="2019-11" db="EMBL/GenBank/DDBJ databases">
        <title>Paenibacillus monticola sp. nov., a novel PGPR strain isolated from mountain sample in China.</title>
        <authorList>
            <person name="Zhao Q."/>
            <person name="Li H.-P."/>
            <person name="Zhang J.-L."/>
        </authorList>
    </citation>
    <scope>NUCLEOTIDE SEQUENCE [LARGE SCALE GENOMIC DNA]</scope>
    <source>
        <strain evidence="3 4">LC-T2</strain>
    </source>
</reference>
<dbReference type="PANTHER" id="PTHR30204">
    <property type="entry name" value="REDOX-CYCLING DRUG-SENSING TRANSCRIPTIONAL ACTIVATOR SOXR"/>
    <property type="match status" value="1"/>
</dbReference>
<comment type="caution">
    <text evidence="3">The sequence shown here is derived from an EMBL/GenBank/DDBJ whole genome shotgun (WGS) entry which is preliminary data.</text>
</comment>
<dbReference type="GO" id="GO:0003677">
    <property type="term" value="F:DNA binding"/>
    <property type="evidence" value="ECO:0007669"/>
    <property type="project" value="UniProtKB-KW"/>
</dbReference>
<organism evidence="3 4">
    <name type="scientific">Paenibacillus monticola</name>
    <dbReference type="NCBI Taxonomy" id="2666075"/>
    <lineage>
        <taxon>Bacteria</taxon>
        <taxon>Bacillati</taxon>
        <taxon>Bacillota</taxon>
        <taxon>Bacilli</taxon>
        <taxon>Bacillales</taxon>
        <taxon>Paenibacillaceae</taxon>
        <taxon>Paenibacillus</taxon>
    </lineage>
</organism>
<proteinExistence type="predicted"/>
<evidence type="ECO:0000313" key="4">
    <source>
        <dbReference type="Proteomes" id="UP000463051"/>
    </source>
</evidence>
<dbReference type="AlphaFoldDB" id="A0A7X2HAY2"/>
<gene>
    <name evidence="3" type="ORF">GJB61_27230</name>
</gene>
<accession>A0A7X2HAY2</accession>
<feature type="domain" description="HTH merR-type" evidence="2">
    <location>
        <begin position="3"/>
        <end position="72"/>
    </location>
</feature>
<keyword evidence="4" id="KW-1185">Reference proteome</keyword>
<dbReference type="Proteomes" id="UP000463051">
    <property type="component" value="Unassembled WGS sequence"/>
</dbReference>
<dbReference type="PANTHER" id="PTHR30204:SF82">
    <property type="entry name" value="TRANSCRIPTIONAL REGULATOR, MERR FAMILY"/>
    <property type="match status" value="1"/>
</dbReference>
<name>A0A7X2HAY2_9BACL</name>
<evidence type="ECO:0000313" key="3">
    <source>
        <dbReference type="EMBL" id="MRN56660.1"/>
    </source>
</evidence>
<dbReference type="SMART" id="SM00422">
    <property type="entry name" value="HTH_MERR"/>
    <property type="match status" value="1"/>
</dbReference>
<evidence type="ECO:0000259" key="2">
    <source>
        <dbReference type="PROSITE" id="PS50937"/>
    </source>
</evidence>
<keyword evidence="1" id="KW-0238">DNA-binding</keyword>
<dbReference type="Pfam" id="PF13411">
    <property type="entry name" value="MerR_1"/>
    <property type="match status" value="1"/>
</dbReference>
<dbReference type="InterPro" id="IPR047057">
    <property type="entry name" value="MerR_fam"/>
</dbReference>
<sequence length="128" mass="14828">MKYFSIGEVAAEFNIPESTLRYYEKKGLLPQIERDEAGRRLFSEDHLGLLGTVICLKNTNMPISRIKQYIDWVVDGDTTTALRLEMMRTHKQAVLAEISLMTEAVGGIDWKIDRYVKRMQEKNNESEE</sequence>
<dbReference type="InterPro" id="IPR000551">
    <property type="entry name" value="MerR-type_HTH_dom"/>
</dbReference>
<evidence type="ECO:0000256" key="1">
    <source>
        <dbReference type="ARBA" id="ARBA00023125"/>
    </source>
</evidence>
<dbReference type="SUPFAM" id="SSF46955">
    <property type="entry name" value="Putative DNA-binding domain"/>
    <property type="match status" value="1"/>
</dbReference>
<protein>
    <submittedName>
        <fullName evidence="3">MerR family transcriptional regulator</fullName>
    </submittedName>
</protein>
<dbReference type="PROSITE" id="PS50937">
    <property type="entry name" value="HTH_MERR_2"/>
    <property type="match status" value="1"/>
</dbReference>
<dbReference type="CDD" id="cd01109">
    <property type="entry name" value="HTH_YyaN"/>
    <property type="match status" value="1"/>
</dbReference>